<dbReference type="RefSeq" id="WP_066755939.1">
    <property type="nucleotide sequence ID" value="NZ_CP015199.1"/>
</dbReference>
<evidence type="ECO:0008006" key="3">
    <source>
        <dbReference type="Google" id="ProtNLM"/>
    </source>
</evidence>
<gene>
    <name evidence="1" type="ORF">A0O34_14665</name>
</gene>
<organism evidence="1 2">
    <name type="scientific">Chryseobacterium glaciei</name>
    <dbReference type="NCBI Taxonomy" id="1685010"/>
    <lineage>
        <taxon>Bacteria</taxon>
        <taxon>Pseudomonadati</taxon>
        <taxon>Bacteroidota</taxon>
        <taxon>Flavobacteriia</taxon>
        <taxon>Flavobacteriales</taxon>
        <taxon>Weeksellaceae</taxon>
        <taxon>Chryseobacterium group</taxon>
        <taxon>Chryseobacterium</taxon>
    </lineage>
</organism>
<dbReference type="Pfam" id="PF14107">
    <property type="entry name" value="DUF4280"/>
    <property type="match status" value="1"/>
</dbReference>
<dbReference type="Proteomes" id="UP000077824">
    <property type="component" value="Chromosome"/>
</dbReference>
<dbReference type="InterPro" id="IPR025460">
    <property type="entry name" value="DUF4280"/>
</dbReference>
<dbReference type="EMBL" id="CP015199">
    <property type="protein sequence ID" value="ANF51670.1"/>
    <property type="molecule type" value="Genomic_DNA"/>
</dbReference>
<dbReference type="STRING" id="1685010.A0O34_14665"/>
<dbReference type="AlphaFoldDB" id="A0A172XXR3"/>
<dbReference type="OrthoDB" id="882303at2"/>
<keyword evidence="2" id="KW-1185">Reference proteome</keyword>
<name>A0A172XXR3_9FLAO</name>
<dbReference type="KEGG" id="chh:A0O34_14665"/>
<sequence length="167" mass="18454">MAEKHIVVQGAMCKCQFGQAPDKLKVLTHKKEYANDKDASKKLIVTTKEIGAATFEKNTFGNCTKMGVPPPPCKIMVTEWQNFYDKVQLSNGGYVILEDSKAICAIAGTPCIEIIDNGQRAEACQQNFKNADKDVQQQINPLVDSESMQKKEMIYDTSGDATKQTLS</sequence>
<evidence type="ECO:0000313" key="1">
    <source>
        <dbReference type="EMBL" id="ANF51670.1"/>
    </source>
</evidence>
<evidence type="ECO:0000313" key="2">
    <source>
        <dbReference type="Proteomes" id="UP000077824"/>
    </source>
</evidence>
<reference evidence="1 2" key="1">
    <citation type="submission" date="2016-04" db="EMBL/GenBank/DDBJ databases">
        <title>Complete Genome Sequence of Chryseobacterium sp. IHBB 10212.</title>
        <authorList>
            <person name="Pal M."/>
            <person name="Swarnkar M.K."/>
            <person name="Kaushal K."/>
            <person name="Chhibber S."/>
            <person name="Singh A.K."/>
            <person name="Gulati A."/>
        </authorList>
    </citation>
    <scope>NUCLEOTIDE SEQUENCE [LARGE SCALE GENOMIC DNA]</scope>
    <source>
        <strain evidence="1 2">IHBB 10212</strain>
    </source>
</reference>
<protein>
    <recommendedName>
        <fullName evidence="3">DUF4280 domain-containing protein</fullName>
    </recommendedName>
</protein>
<proteinExistence type="predicted"/>
<accession>A0A172XXR3</accession>